<gene>
    <name evidence="2" type="ORF">AF77_09195</name>
</gene>
<comment type="caution">
    <text evidence="2">The sequence shown here is derived from an EMBL/GenBank/DDBJ whole genome shotgun (WGS) entry which is preliminary data.</text>
</comment>
<dbReference type="EMBL" id="JAIT01000059">
    <property type="protein sequence ID" value="KLE03623.1"/>
    <property type="molecule type" value="Genomic_DNA"/>
</dbReference>
<feature type="transmembrane region" description="Helical" evidence="1">
    <location>
        <begin position="34"/>
        <end position="51"/>
    </location>
</feature>
<dbReference type="AlphaFoldDB" id="A0A837JAP9"/>
<organism evidence="2 3">
    <name type="scientific">Aliarcobacter butzleri L352</name>
    <dbReference type="NCBI Taxonomy" id="1447260"/>
    <lineage>
        <taxon>Bacteria</taxon>
        <taxon>Pseudomonadati</taxon>
        <taxon>Campylobacterota</taxon>
        <taxon>Epsilonproteobacteria</taxon>
        <taxon>Campylobacterales</taxon>
        <taxon>Arcobacteraceae</taxon>
        <taxon>Aliarcobacter</taxon>
    </lineage>
</organism>
<dbReference type="Proteomes" id="UP000035462">
    <property type="component" value="Unassembled WGS sequence"/>
</dbReference>
<keyword evidence="1" id="KW-0812">Transmembrane</keyword>
<proteinExistence type="predicted"/>
<dbReference type="RefSeq" id="WP_046995206.1">
    <property type="nucleotide sequence ID" value="NZ_JAIT01000059.1"/>
</dbReference>
<evidence type="ECO:0000313" key="2">
    <source>
        <dbReference type="EMBL" id="KLE03623.1"/>
    </source>
</evidence>
<evidence type="ECO:0000313" key="3">
    <source>
        <dbReference type="Proteomes" id="UP000035462"/>
    </source>
</evidence>
<feature type="transmembrane region" description="Helical" evidence="1">
    <location>
        <begin position="669"/>
        <end position="693"/>
    </location>
</feature>
<evidence type="ECO:0000256" key="1">
    <source>
        <dbReference type="SAM" id="Phobius"/>
    </source>
</evidence>
<keyword evidence="1" id="KW-0472">Membrane</keyword>
<protein>
    <submittedName>
        <fullName evidence="2">Uncharacterized protein</fullName>
    </submittedName>
</protein>
<feature type="transmembrane region" description="Helical" evidence="1">
    <location>
        <begin position="619"/>
        <end position="637"/>
    </location>
</feature>
<feature type="transmembrane region" description="Helical" evidence="1">
    <location>
        <begin position="643"/>
        <end position="662"/>
    </location>
</feature>
<sequence>MSNTTINTILNGVDGIPSLPLFIGNYLLDLVSEFFPIFILLSSFVIVYLGFTRGSGDWKQTLQTIAPQVTSIFVIMALLSMKTPYKNSSGNGYFENTNSYVVVEMINTFLNFGGFFGDALTHKVLYGTLDVSESKNSEFNGYFPNFLQSLIDQNVKKNEVQKDLIKNDQIVEIENKISSIELFVYSSLKKLMINLKKDKIIENPHDIISKNEVNSFFKFDVENEKILFGSGENLKEYTYEKVGNFESDPVLFLEKIEKEDKYISPNLNYELDFFYVVRNFVNLKITQYNLYLDYIKNYEEKLKTLTREQSSTFLTSKINEFKQKNEIVKKELLTSLYLDKDYQKILKLYNREFEFSLNSEVDTIFQTNSFYKNLKENTIISEKIENEIKLKLENMKKRQVPIYSLYFQESGYYDALVAIFQQSFLEKSFIIHEFYYPLYNLLKGESIDRMGIMSNSRSIFNLVFLDQENLEKLDEKDKKMLEISKKYLDKISGEVSVQKVLKEEILKQNKDIDKKIISWTDLGKFYSTFKNSFSPILTSSLAFQDLENIKNERNEELIKFMKEQEPLEKNNRLLNAGIAYGGVQMVKNVVAQKFLLQTPKESVTGIWDSLKTMVGIPMVLFFVNVLLPSFIWLFVIISYFLEMSIYVAIVPIAFIFMVFQSYRQGLMNYINMLLGFILLPIILVVMYFVVLYIDMLIPLFMHELMPFFGSFDQFTNAFVSGNDGILNKGIATIGGGIMEAIGTTIYTIINLVLSSLLLLTFFRANEYLSKVLSVSTIGMDTFQGRETLNKFASFSPNSFSKV</sequence>
<reference evidence="2 3" key="1">
    <citation type="submission" date="2014-01" db="EMBL/GenBank/DDBJ databases">
        <title>Development of a Comparative Genomic Fingerprinting Assay for High Resolution Genotyping of Arcobacter butzleri.</title>
        <authorList>
            <person name="Webb A.L."/>
            <person name="Inglis G.D."/>
            <person name="Kruczkiewicz P."/>
            <person name="Selinger L.B."/>
            <person name="Taboada E.N."/>
        </authorList>
    </citation>
    <scope>NUCLEOTIDE SEQUENCE [LARGE SCALE GENOMIC DNA]</scope>
    <source>
        <strain evidence="2 3">L352</strain>
    </source>
</reference>
<keyword evidence="1" id="KW-1133">Transmembrane helix</keyword>
<feature type="transmembrane region" description="Helical" evidence="1">
    <location>
        <begin position="744"/>
        <end position="762"/>
    </location>
</feature>
<accession>A0A837JAP9</accession>
<name>A0A837JAP9_9BACT</name>